<dbReference type="PANTHER" id="PTHR47635:SF2">
    <property type="entry name" value="LAMG-LIKE JELLYROLL FOLD DOMAIN-CONTAINING PROTEIN"/>
    <property type="match status" value="1"/>
</dbReference>
<feature type="region of interest" description="Disordered" evidence="3">
    <location>
        <begin position="476"/>
        <end position="502"/>
    </location>
</feature>
<dbReference type="Pfam" id="PF13385">
    <property type="entry name" value="Laminin_G_3"/>
    <property type="match status" value="1"/>
</dbReference>
<feature type="domain" description="LamG-like jellyroll fold" evidence="4">
    <location>
        <begin position="382"/>
        <end position="522"/>
    </location>
</feature>
<dbReference type="Proteomes" id="UP000252985">
    <property type="component" value="Chromosome"/>
</dbReference>
<dbReference type="AlphaFoldDB" id="A0A345EEK8"/>
<gene>
    <name evidence="5" type="ORF">DU484_12695</name>
</gene>
<dbReference type="SUPFAM" id="SSF49899">
    <property type="entry name" value="Concanavalin A-like lectins/glucanases"/>
    <property type="match status" value="1"/>
</dbReference>
<evidence type="ECO:0000259" key="4">
    <source>
        <dbReference type="SMART" id="SM00560"/>
    </source>
</evidence>
<sequence>MDDDDTLDITRRTALAALGSVGIASAGAGLGTSAFFSDAETFANNQLTAGTLDMTVGWTETYSDWSADEGDGVSVRMYDGAERIGDATDLQEGETGLPADDAWLIAVDDPTQFMANAREEGVAMAESPCDGLNVPEGLANQGDDRPVVDIEDVKPGDFGMVSFEFALCDNPGYVWLNAGASASSENGVTEPERDDPTEDAATVELLDGTLALLWVDDGDGTLAATEPTVLVDSLRNVLATLGTGVGVDLAGNLAAEAGGGTGRNCFSGTDGGDTATTHSVAFAWAVPPGTANALQSDGVTFDLGFYTEQCRRNDGVGLTTGLLGHYPLDGTADDASGNDYDGTVVGDVAFVPGPSGKAATFDVPGRDGYVAIPDFPTDPVGTGLTITAWIRTVDPAEVGQRIFAADENDAGGYALSLGDPGPGAVRFYSRAKDTISLDTPTGVVDADTWHHVAGVYDDAAETRRLYVDGRLEATLPSDTGPWGTDAGPTTIGGETDASDESDRRFRGRIHDVHVYARPLAASEVGALYDEG</sequence>
<keyword evidence="2" id="KW-1015">Disulfide bond</keyword>
<protein>
    <recommendedName>
        <fullName evidence="4">LamG-like jellyroll fold domain-containing protein</fullName>
    </recommendedName>
</protein>
<evidence type="ECO:0000313" key="6">
    <source>
        <dbReference type="Proteomes" id="UP000252985"/>
    </source>
</evidence>
<organism evidence="5 6">
    <name type="scientific">Haloplanus rubicundus</name>
    <dbReference type="NCBI Taxonomy" id="1547898"/>
    <lineage>
        <taxon>Archaea</taxon>
        <taxon>Methanobacteriati</taxon>
        <taxon>Methanobacteriota</taxon>
        <taxon>Stenosarchaea group</taxon>
        <taxon>Halobacteria</taxon>
        <taxon>Halobacteriales</taxon>
        <taxon>Haloferacaceae</taxon>
        <taxon>Haloplanus</taxon>
    </lineage>
</organism>
<evidence type="ECO:0000256" key="3">
    <source>
        <dbReference type="SAM" id="MobiDB-lite"/>
    </source>
</evidence>
<dbReference type="GeneID" id="37287851"/>
<dbReference type="InterPro" id="IPR013320">
    <property type="entry name" value="ConA-like_dom_sf"/>
</dbReference>
<dbReference type="NCBIfam" id="TIGR04088">
    <property type="entry name" value="cognate_SipW"/>
    <property type="match status" value="1"/>
</dbReference>
<name>A0A345EEK8_9EURY</name>
<evidence type="ECO:0000256" key="2">
    <source>
        <dbReference type="ARBA" id="ARBA00023157"/>
    </source>
</evidence>
<dbReference type="KEGG" id="haq:DU484_12695"/>
<evidence type="ECO:0000313" key="5">
    <source>
        <dbReference type="EMBL" id="AXG10630.1"/>
    </source>
</evidence>
<dbReference type="Gene3D" id="2.60.120.200">
    <property type="match status" value="1"/>
</dbReference>
<proteinExistence type="predicted"/>
<dbReference type="EMBL" id="CP031148">
    <property type="protein sequence ID" value="AXG10630.1"/>
    <property type="molecule type" value="Genomic_DNA"/>
</dbReference>
<evidence type="ECO:0000256" key="1">
    <source>
        <dbReference type="ARBA" id="ARBA00022729"/>
    </source>
</evidence>
<dbReference type="PANTHER" id="PTHR47635">
    <property type="entry name" value="CUB DOMAIN-CONTAINING PROTEIN"/>
    <property type="match status" value="1"/>
</dbReference>
<reference evidence="5 6" key="1">
    <citation type="submission" date="2018-07" db="EMBL/GenBank/DDBJ databases">
        <title>Genome sequences of Haloplanus sp. CBA1112.</title>
        <authorList>
            <person name="Kim Y.B."/>
            <person name="Roh S.W."/>
        </authorList>
    </citation>
    <scope>NUCLEOTIDE SEQUENCE [LARGE SCALE GENOMIC DNA]</scope>
    <source>
        <strain evidence="5 6">CBA1112</strain>
    </source>
</reference>
<dbReference type="InterPro" id="IPR006558">
    <property type="entry name" value="LamG-like"/>
</dbReference>
<dbReference type="RefSeq" id="WP_114606110.1">
    <property type="nucleotide sequence ID" value="NZ_CP031148.1"/>
</dbReference>
<keyword evidence="1" id="KW-0732">Signal</keyword>
<dbReference type="InterPro" id="IPR006311">
    <property type="entry name" value="TAT_signal"/>
</dbReference>
<dbReference type="InterPro" id="IPR023833">
    <property type="entry name" value="Signal_pept_SipW-depend-type"/>
</dbReference>
<dbReference type="PROSITE" id="PS51318">
    <property type="entry name" value="TAT"/>
    <property type="match status" value="1"/>
</dbReference>
<accession>A0A345EEK8</accession>
<dbReference type="SMART" id="SM00560">
    <property type="entry name" value="LamGL"/>
    <property type="match status" value="1"/>
</dbReference>